<dbReference type="EMBL" id="QXTF01000001">
    <property type="protein sequence ID" value="RIX32281.1"/>
    <property type="molecule type" value="Genomic_DNA"/>
</dbReference>
<name>A0A418Q338_9SPHN</name>
<sequence>MSGLPVITVLELAAAIALIVGGGWLYRRRGKDDPNHGSQGAVILIVVGVILAIHGLGLLEYRPMGSER</sequence>
<protein>
    <submittedName>
        <fullName evidence="2">Uncharacterized protein</fullName>
    </submittedName>
</protein>
<reference evidence="2 3" key="1">
    <citation type="submission" date="2018-09" db="EMBL/GenBank/DDBJ databases">
        <title>Sphingomonas sp. DAC4.</title>
        <authorList>
            <person name="Seo T."/>
        </authorList>
    </citation>
    <scope>NUCLEOTIDE SEQUENCE [LARGE SCALE GENOMIC DNA]</scope>
    <source>
        <strain evidence="2 3">DAC4</strain>
    </source>
</reference>
<evidence type="ECO:0000313" key="3">
    <source>
        <dbReference type="Proteomes" id="UP000285023"/>
    </source>
</evidence>
<gene>
    <name evidence="2" type="ORF">D3M59_04795</name>
</gene>
<dbReference type="RefSeq" id="WP_119532073.1">
    <property type="nucleotide sequence ID" value="NZ_QXTF01000001.1"/>
</dbReference>
<dbReference type="Proteomes" id="UP000285023">
    <property type="component" value="Unassembled WGS sequence"/>
</dbReference>
<organism evidence="2 3">
    <name type="scientific">Sphingomonas edaphi</name>
    <dbReference type="NCBI Taxonomy" id="2315689"/>
    <lineage>
        <taxon>Bacteria</taxon>
        <taxon>Pseudomonadati</taxon>
        <taxon>Pseudomonadota</taxon>
        <taxon>Alphaproteobacteria</taxon>
        <taxon>Sphingomonadales</taxon>
        <taxon>Sphingomonadaceae</taxon>
        <taxon>Sphingomonas</taxon>
    </lineage>
</organism>
<keyword evidence="1" id="KW-1133">Transmembrane helix</keyword>
<feature type="transmembrane region" description="Helical" evidence="1">
    <location>
        <begin position="38"/>
        <end position="59"/>
    </location>
</feature>
<evidence type="ECO:0000256" key="1">
    <source>
        <dbReference type="SAM" id="Phobius"/>
    </source>
</evidence>
<dbReference type="AlphaFoldDB" id="A0A418Q338"/>
<feature type="transmembrane region" description="Helical" evidence="1">
    <location>
        <begin position="6"/>
        <end position="26"/>
    </location>
</feature>
<evidence type="ECO:0000313" key="2">
    <source>
        <dbReference type="EMBL" id="RIX32281.1"/>
    </source>
</evidence>
<accession>A0A418Q338</accession>
<comment type="caution">
    <text evidence="2">The sequence shown here is derived from an EMBL/GenBank/DDBJ whole genome shotgun (WGS) entry which is preliminary data.</text>
</comment>
<keyword evidence="3" id="KW-1185">Reference proteome</keyword>
<proteinExistence type="predicted"/>
<keyword evidence="1" id="KW-0812">Transmembrane</keyword>
<keyword evidence="1" id="KW-0472">Membrane</keyword>